<dbReference type="GO" id="GO:0052689">
    <property type="term" value="F:carboxylic ester hydrolase activity"/>
    <property type="evidence" value="ECO:0007669"/>
    <property type="project" value="TreeGrafter"/>
</dbReference>
<dbReference type="SUPFAM" id="SSF53474">
    <property type="entry name" value="alpha/beta-Hydrolases"/>
    <property type="match status" value="1"/>
</dbReference>
<dbReference type="Proteomes" id="UP000192266">
    <property type="component" value="Unassembled WGS sequence"/>
</dbReference>
<reference evidence="4 5" key="1">
    <citation type="submission" date="2017-04" db="EMBL/GenBank/DDBJ databases">
        <authorList>
            <person name="Afonso C.L."/>
            <person name="Miller P.J."/>
            <person name="Scott M.A."/>
            <person name="Spackman E."/>
            <person name="Goraichik I."/>
            <person name="Dimitrov K.M."/>
            <person name="Suarez D.L."/>
            <person name="Swayne D.E."/>
        </authorList>
    </citation>
    <scope>NUCLEOTIDE SEQUENCE [LARGE SCALE GENOMIC DNA]</scope>
    <source>
        <strain evidence="4 5">DSM 11622</strain>
    </source>
</reference>
<proteinExistence type="predicted"/>
<dbReference type="PANTHER" id="PTHR43265">
    <property type="entry name" value="ESTERASE ESTD"/>
    <property type="match status" value="1"/>
</dbReference>
<evidence type="ECO:0000313" key="4">
    <source>
        <dbReference type="EMBL" id="SMB87011.1"/>
    </source>
</evidence>
<gene>
    <name evidence="4" type="ORF">SAMN00120144_1464</name>
</gene>
<dbReference type="InterPro" id="IPR029058">
    <property type="entry name" value="AB_hydrolase_fold"/>
</dbReference>
<accession>A0A1W1V1W8</accession>
<feature type="region of interest" description="Disordered" evidence="1">
    <location>
        <begin position="141"/>
        <end position="162"/>
    </location>
</feature>
<dbReference type="AlphaFoldDB" id="A0A1W1V1W8"/>
<dbReference type="OrthoDB" id="9809549at2"/>
<dbReference type="RefSeq" id="WP_084443977.1">
    <property type="nucleotide sequence ID" value="NZ_FWWW01000047.1"/>
</dbReference>
<dbReference type="EMBL" id="FWWW01000047">
    <property type="protein sequence ID" value="SMB87011.1"/>
    <property type="molecule type" value="Genomic_DNA"/>
</dbReference>
<dbReference type="InterPro" id="IPR022742">
    <property type="entry name" value="Hydrolase_4"/>
</dbReference>
<feature type="chain" id="PRO_5012980913" evidence="2">
    <location>
        <begin position="25"/>
        <end position="492"/>
    </location>
</feature>
<evidence type="ECO:0000313" key="5">
    <source>
        <dbReference type="Proteomes" id="UP000192266"/>
    </source>
</evidence>
<feature type="domain" description="Serine aminopeptidase S33" evidence="3">
    <location>
        <begin position="220"/>
        <end position="456"/>
    </location>
</feature>
<sequence>MRPATPILLFLQLLFAFSAVSLSAAPLPTLGGKWSGTLKIPNGKLLQLQIDITDTNGKRTASLDIPTQNAHDITVERVEVRGDSLHLQASAIRASFAGRIAPNGGLITGKWRQNGVRLPLLLQRTSTAVVAATAAATPTTAPPAKAVASKNSKRPQEPLGPFPYREEEVRFANKSAGINFAGTLTVPQGAGPFPAVVLLSGSGAQNRDQAVFGHRPFWVIADYLTRRGIAVLRFDDRGIGQSGGNSATATAADYATDAQAALDFLRTRRDLNAKHLGLVGHSEGGTAAIAAANKAQSPSFLVLLATPGVLGPEVIVRQTLDISRLKTHDAKILAGVEQRQRALLNIVQQISDNKHARARLIPAMIPPIPLPPEQAAQMQKLAEDKAAMMTTPAYRYMLEDNPPKNLRTIKCPVLALNGSKDLLVAAEPNLKSIEKALKTGGNRDVTVRELSGLNHLFQTASTGAVTEYEGINETFSPTALQAMGDWIAQRAK</sequence>
<organism evidence="4 5">
    <name type="scientific">Hymenobacter roseosalivarius DSM 11622</name>
    <dbReference type="NCBI Taxonomy" id="645990"/>
    <lineage>
        <taxon>Bacteria</taxon>
        <taxon>Pseudomonadati</taxon>
        <taxon>Bacteroidota</taxon>
        <taxon>Cytophagia</taxon>
        <taxon>Cytophagales</taxon>
        <taxon>Hymenobacteraceae</taxon>
        <taxon>Hymenobacter</taxon>
    </lineage>
</organism>
<keyword evidence="2" id="KW-0732">Signal</keyword>
<dbReference type="PANTHER" id="PTHR43265:SF1">
    <property type="entry name" value="ESTERASE ESTD"/>
    <property type="match status" value="1"/>
</dbReference>
<dbReference type="Pfam" id="PF12146">
    <property type="entry name" value="Hydrolase_4"/>
    <property type="match status" value="1"/>
</dbReference>
<protein>
    <submittedName>
        <fullName evidence="4">Alpha/beta hydrolase fold</fullName>
    </submittedName>
</protein>
<keyword evidence="4" id="KW-0378">Hydrolase</keyword>
<feature type="signal peptide" evidence="2">
    <location>
        <begin position="1"/>
        <end position="24"/>
    </location>
</feature>
<dbReference type="InterPro" id="IPR053145">
    <property type="entry name" value="AB_hydrolase_Est10"/>
</dbReference>
<evidence type="ECO:0000259" key="3">
    <source>
        <dbReference type="Pfam" id="PF12146"/>
    </source>
</evidence>
<evidence type="ECO:0000256" key="1">
    <source>
        <dbReference type="SAM" id="MobiDB-lite"/>
    </source>
</evidence>
<dbReference type="Gene3D" id="3.40.50.1820">
    <property type="entry name" value="alpha/beta hydrolase"/>
    <property type="match status" value="1"/>
</dbReference>
<dbReference type="STRING" id="645990.SAMN00120144_1464"/>
<feature type="compositionally biased region" description="Low complexity" evidence="1">
    <location>
        <begin position="141"/>
        <end position="150"/>
    </location>
</feature>
<keyword evidence="5" id="KW-1185">Reference proteome</keyword>
<evidence type="ECO:0000256" key="2">
    <source>
        <dbReference type="SAM" id="SignalP"/>
    </source>
</evidence>
<name>A0A1W1V1W8_9BACT</name>